<evidence type="ECO:0000259" key="5">
    <source>
        <dbReference type="PROSITE" id="PS51078"/>
    </source>
</evidence>
<dbReference type="PROSITE" id="PS51077">
    <property type="entry name" value="HTH_ICLR"/>
    <property type="match status" value="1"/>
</dbReference>
<evidence type="ECO:0000256" key="3">
    <source>
        <dbReference type="ARBA" id="ARBA00023163"/>
    </source>
</evidence>
<dbReference type="InterPro" id="IPR050707">
    <property type="entry name" value="HTH_MetabolicPath_Reg"/>
</dbReference>
<dbReference type="EMBL" id="QEKO01000003">
    <property type="protein sequence ID" value="PVY61888.1"/>
    <property type="molecule type" value="Genomic_DNA"/>
</dbReference>
<dbReference type="AlphaFoldDB" id="A0A2U1CLM1"/>
<feature type="domain" description="HTH iclR-type" evidence="4">
    <location>
        <begin position="38"/>
        <end position="100"/>
    </location>
</feature>
<evidence type="ECO:0000259" key="4">
    <source>
        <dbReference type="PROSITE" id="PS51077"/>
    </source>
</evidence>
<dbReference type="Gene3D" id="1.10.10.10">
    <property type="entry name" value="Winged helix-like DNA-binding domain superfamily/Winged helix DNA-binding domain"/>
    <property type="match status" value="1"/>
</dbReference>
<dbReference type="GO" id="GO:0003677">
    <property type="term" value="F:DNA binding"/>
    <property type="evidence" value="ECO:0007669"/>
    <property type="project" value="UniProtKB-KW"/>
</dbReference>
<dbReference type="GO" id="GO:0003700">
    <property type="term" value="F:DNA-binding transcription factor activity"/>
    <property type="evidence" value="ECO:0007669"/>
    <property type="project" value="TreeGrafter"/>
</dbReference>
<dbReference type="Proteomes" id="UP000246145">
    <property type="component" value="Unassembled WGS sequence"/>
</dbReference>
<keyword evidence="3" id="KW-0804">Transcription</keyword>
<proteinExistence type="predicted"/>
<dbReference type="SMART" id="SM00346">
    <property type="entry name" value="HTH_ICLR"/>
    <property type="match status" value="1"/>
</dbReference>
<protein>
    <submittedName>
        <fullName evidence="6">IclR family transcriptional regulator</fullName>
    </submittedName>
</protein>
<dbReference type="InterPro" id="IPR014757">
    <property type="entry name" value="Tscrpt_reg_IclR_C"/>
</dbReference>
<dbReference type="PROSITE" id="PS51078">
    <property type="entry name" value="ICLR_ED"/>
    <property type="match status" value="1"/>
</dbReference>
<dbReference type="STRING" id="1231391.GCA_000308195_00437"/>
<accession>A0A2U1CLM1</accession>
<dbReference type="InterPro" id="IPR036390">
    <property type="entry name" value="WH_DNA-bd_sf"/>
</dbReference>
<dbReference type="Pfam" id="PF01614">
    <property type="entry name" value="IclR_C"/>
    <property type="match status" value="1"/>
</dbReference>
<feature type="domain" description="IclR-ED" evidence="5">
    <location>
        <begin position="101"/>
        <end position="285"/>
    </location>
</feature>
<organism evidence="6 7">
    <name type="scientific">Pusillimonas noertemannii</name>
    <dbReference type="NCBI Taxonomy" id="305977"/>
    <lineage>
        <taxon>Bacteria</taxon>
        <taxon>Pseudomonadati</taxon>
        <taxon>Pseudomonadota</taxon>
        <taxon>Betaproteobacteria</taxon>
        <taxon>Burkholderiales</taxon>
        <taxon>Alcaligenaceae</taxon>
        <taxon>Pusillimonas</taxon>
    </lineage>
</organism>
<dbReference type="InterPro" id="IPR029016">
    <property type="entry name" value="GAF-like_dom_sf"/>
</dbReference>
<dbReference type="PANTHER" id="PTHR30136:SF8">
    <property type="entry name" value="TRANSCRIPTIONAL REGULATORY PROTEIN"/>
    <property type="match status" value="1"/>
</dbReference>
<evidence type="ECO:0000256" key="2">
    <source>
        <dbReference type="ARBA" id="ARBA00023125"/>
    </source>
</evidence>
<reference evidence="6 7" key="1">
    <citation type="submission" date="2018-04" db="EMBL/GenBank/DDBJ databases">
        <title>Genomic Encyclopedia of Type Strains, Phase IV (KMG-IV): sequencing the most valuable type-strain genomes for metagenomic binning, comparative biology and taxonomic classification.</title>
        <authorList>
            <person name="Goeker M."/>
        </authorList>
    </citation>
    <scope>NUCLEOTIDE SEQUENCE [LARGE SCALE GENOMIC DNA]</scope>
    <source>
        <strain evidence="6 7">DSM 10065</strain>
    </source>
</reference>
<keyword evidence="1" id="KW-0805">Transcription regulation</keyword>
<name>A0A2U1CLM1_9BURK</name>
<evidence type="ECO:0000313" key="7">
    <source>
        <dbReference type="Proteomes" id="UP000246145"/>
    </source>
</evidence>
<dbReference type="RefSeq" id="WP_116518847.1">
    <property type="nucleotide sequence ID" value="NZ_JACCEX010000003.1"/>
</dbReference>
<evidence type="ECO:0000313" key="6">
    <source>
        <dbReference type="EMBL" id="PVY61888.1"/>
    </source>
</evidence>
<comment type="caution">
    <text evidence="6">The sequence shown here is derived from an EMBL/GenBank/DDBJ whole genome shotgun (WGS) entry which is preliminary data.</text>
</comment>
<dbReference type="InterPro" id="IPR036388">
    <property type="entry name" value="WH-like_DNA-bd_sf"/>
</dbReference>
<keyword evidence="2" id="KW-0238">DNA-binding</keyword>
<dbReference type="Gene3D" id="3.30.450.40">
    <property type="match status" value="1"/>
</dbReference>
<dbReference type="OrthoDB" id="9792858at2"/>
<dbReference type="Pfam" id="PF09339">
    <property type="entry name" value="HTH_IclR"/>
    <property type="match status" value="1"/>
</dbReference>
<dbReference type="SUPFAM" id="SSF55781">
    <property type="entry name" value="GAF domain-like"/>
    <property type="match status" value="1"/>
</dbReference>
<sequence length="292" mass="31710">MTSKTKFSVQPRTSSSAARVALVNAEAAAVESGTRKGIQSVDVGYKLLHALQVSDRPLSLTALSEATGMTPSKCHGYLSSFMRVGLIAQKESGGLYDLGPSALQLGLTALERIDALQEAREAMVLLRERLQETIVLSIWGNHGPTIVYKQEGPRWSPLSVRVGTVLPVLSATGMVLLSGRQREAVDALITKEWEGTPSDSPWKVDSVEEIHTLLERIRIKRVAKGRGNIFPGYSGICSPIYDHEGSVCAALMVMGEVPQFDRSENGSNADILRRAAEDVSRRIGWRGGNNKK</sequence>
<dbReference type="SUPFAM" id="SSF46785">
    <property type="entry name" value="Winged helix' DNA-binding domain"/>
    <property type="match status" value="1"/>
</dbReference>
<keyword evidence="7" id="KW-1185">Reference proteome</keyword>
<dbReference type="PANTHER" id="PTHR30136">
    <property type="entry name" value="HELIX-TURN-HELIX TRANSCRIPTIONAL REGULATOR, ICLR FAMILY"/>
    <property type="match status" value="1"/>
</dbReference>
<dbReference type="GO" id="GO:0045892">
    <property type="term" value="P:negative regulation of DNA-templated transcription"/>
    <property type="evidence" value="ECO:0007669"/>
    <property type="project" value="TreeGrafter"/>
</dbReference>
<gene>
    <name evidence="6" type="ORF">C7440_2622</name>
</gene>
<evidence type="ECO:0000256" key="1">
    <source>
        <dbReference type="ARBA" id="ARBA00023015"/>
    </source>
</evidence>
<dbReference type="InterPro" id="IPR005471">
    <property type="entry name" value="Tscrpt_reg_IclR_N"/>
</dbReference>